<dbReference type="EMBL" id="CAJNOK010025804">
    <property type="protein sequence ID" value="CAF1394580.1"/>
    <property type="molecule type" value="Genomic_DNA"/>
</dbReference>
<name>A0A8S2F4Q5_9BILA</name>
<evidence type="ECO:0000313" key="2">
    <source>
        <dbReference type="EMBL" id="CAF1394580.1"/>
    </source>
</evidence>
<feature type="region of interest" description="Disordered" evidence="1">
    <location>
        <begin position="52"/>
        <end position="71"/>
    </location>
</feature>
<sequence length="71" mass="7751">MDVDESLSRKLTTSSFTLPPALDELSKIAQDLKQSLTRKPTQSPFQNILQQISTLQQSSSSSSDIPPSTAE</sequence>
<dbReference type="Proteomes" id="UP000677228">
    <property type="component" value="Unassembled WGS sequence"/>
</dbReference>
<organism evidence="2 4">
    <name type="scientific">Didymodactylos carnosus</name>
    <dbReference type="NCBI Taxonomy" id="1234261"/>
    <lineage>
        <taxon>Eukaryota</taxon>
        <taxon>Metazoa</taxon>
        <taxon>Spiralia</taxon>
        <taxon>Gnathifera</taxon>
        <taxon>Rotifera</taxon>
        <taxon>Eurotatoria</taxon>
        <taxon>Bdelloidea</taxon>
        <taxon>Philodinida</taxon>
        <taxon>Philodinidae</taxon>
        <taxon>Didymodactylos</taxon>
    </lineage>
</organism>
<reference evidence="2" key="1">
    <citation type="submission" date="2021-02" db="EMBL/GenBank/DDBJ databases">
        <authorList>
            <person name="Nowell W R."/>
        </authorList>
    </citation>
    <scope>NUCLEOTIDE SEQUENCE</scope>
</reference>
<accession>A0A8S2F4Q5</accession>
<feature type="non-terminal residue" evidence="2">
    <location>
        <position position="71"/>
    </location>
</feature>
<protein>
    <submittedName>
        <fullName evidence="2">Uncharacterized protein</fullName>
    </submittedName>
</protein>
<evidence type="ECO:0000256" key="1">
    <source>
        <dbReference type="SAM" id="MobiDB-lite"/>
    </source>
</evidence>
<dbReference type="Proteomes" id="UP000682733">
    <property type="component" value="Unassembled WGS sequence"/>
</dbReference>
<dbReference type="EMBL" id="CAJOBA010047513">
    <property type="protein sequence ID" value="CAF4201971.1"/>
    <property type="molecule type" value="Genomic_DNA"/>
</dbReference>
<comment type="caution">
    <text evidence="2">The sequence shown here is derived from an EMBL/GenBank/DDBJ whole genome shotgun (WGS) entry which is preliminary data.</text>
</comment>
<gene>
    <name evidence="2" type="ORF">OVA965_LOCUS32741</name>
    <name evidence="3" type="ORF">TMI583_LOCUS33604</name>
</gene>
<dbReference type="AlphaFoldDB" id="A0A8S2F4Q5"/>
<evidence type="ECO:0000313" key="4">
    <source>
        <dbReference type="Proteomes" id="UP000677228"/>
    </source>
</evidence>
<evidence type="ECO:0000313" key="3">
    <source>
        <dbReference type="EMBL" id="CAF4201971.1"/>
    </source>
</evidence>
<proteinExistence type="predicted"/>